<sequence>MSEFTGWGRTNDIDFGDYVNFLYGSEMHIWKVVGAFKSNTYMKPPYTFRSEEKIHAGGVVPVLNIIHCGIDETKVIRVRASDCIKVEYPNPLREALIKIMEVEAPIMEGAEGWETRTYEIARQALGGEAHE</sequence>
<comment type="caution">
    <text evidence="1">The sequence shown here is derived from an EMBL/GenBank/DDBJ whole genome shotgun (WGS) entry which is preliminary data.</text>
</comment>
<evidence type="ECO:0000313" key="1">
    <source>
        <dbReference type="EMBL" id="MET4562212.1"/>
    </source>
</evidence>
<dbReference type="RefSeq" id="WP_354472394.1">
    <property type="nucleotide sequence ID" value="NZ_JBEPSB010000018.1"/>
</dbReference>
<name>A0ABV2PMP2_9BACI</name>
<reference evidence="1 2" key="1">
    <citation type="submission" date="2024-06" db="EMBL/GenBank/DDBJ databases">
        <title>Sorghum-associated microbial communities from plants grown in Nebraska, USA.</title>
        <authorList>
            <person name="Schachtman D."/>
        </authorList>
    </citation>
    <scope>NUCLEOTIDE SEQUENCE [LARGE SCALE GENOMIC DNA]</scope>
    <source>
        <strain evidence="1 2">736</strain>
    </source>
</reference>
<keyword evidence="2" id="KW-1185">Reference proteome</keyword>
<proteinExistence type="predicted"/>
<dbReference type="EMBL" id="JBEPSB010000018">
    <property type="protein sequence ID" value="MET4562212.1"/>
    <property type="molecule type" value="Genomic_DNA"/>
</dbReference>
<organism evidence="1 2">
    <name type="scientific">Lysinibacillus parviboronicapiens</name>
    <dbReference type="NCBI Taxonomy" id="436516"/>
    <lineage>
        <taxon>Bacteria</taxon>
        <taxon>Bacillati</taxon>
        <taxon>Bacillota</taxon>
        <taxon>Bacilli</taxon>
        <taxon>Bacillales</taxon>
        <taxon>Bacillaceae</taxon>
        <taxon>Lysinibacillus</taxon>
    </lineage>
</organism>
<accession>A0ABV2PMP2</accession>
<protein>
    <submittedName>
        <fullName evidence="1">Uncharacterized protein</fullName>
    </submittedName>
</protein>
<evidence type="ECO:0000313" key="2">
    <source>
        <dbReference type="Proteomes" id="UP001549363"/>
    </source>
</evidence>
<dbReference type="Proteomes" id="UP001549363">
    <property type="component" value="Unassembled WGS sequence"/>
</dbReference>
<gene>
    <name evidence="1" type="ORF">ABIA69_003398</name>
</gene>